<proteinExistence type="inferred from homology"/>
<dbReference type="CDD" id="cd06261">
    <property type="entry name" value="TM_PBP2"/>
    <property type="match status" value="1"/>
</dbReference>
<dbReference type="SUPFAM" id="SSF161098">
    <property type="entry name" value="MetI-like"/>
    <property type="match status" value="1"/>
</dbReference>
<keyword evidence="6 7" id="KW-0472">Membrane</keyword>
<dbReference type="Proteomes" id="UP001324533">
    <property type="component" value="Chromosome"/>
</dbReference>
<evidence type="ECO:0000256" key="6">
    <source>
        <dbReference type="ARBA" id="ARBA00023136"/>
    </source>
</evidence>
<evidence type="ECO:0000313" key="11">
    <source>
        <dbReference type="Proteomes" id="UP001324533"/>
    </source>
</evidence>
<dbReference type="Gene3D" id="1.10.3720.10">
    <property type="entry name" value="MetI-like"/>
    <property type="match status" value="1"/>
</dbReference>
<dbReference type="PANTHER" id="PTHR30151:SF0">
    <property type="entry name" value="ABC TRANSPORTER PERMEASE PROTEIN MJ0413-RELATED"/>
    <property type="match status" value="1"/>
</dbReference>
<feature type="transmembrane region" description="Helical" evidence="7">
    <location>
        <begin position="133"/>
        <end position="152"/>
    </location>
</feature>
<keyword evidence="2 7" id="KW-0813">Transport</keyword>
<evidence type="ECO:0000256" key="8">
    <source>
        <dbReference type="SAM" id="MobiDB-lite"/>
    </source>
</evidence>
<dbReference type="PANTHER" id="PTHR30151">
    <property type="entry name" value="ALKANE SULFONATE ABC TRANSPORTER-RELATED, MEMBRANE SUBUNIT"/>
    <property type="match status" value="1"/>
</dbReference>
<accession>A0ABZ0V968</accession>
<dbReference type="EMBL" id="CP139779">
    <property type="protein sequence ID" value="WQB70167.1"/>
    <property type="molecule type" value="Genomic_DNA"/>
</dbReference>
<organism evidence="10 11">
    <name type="scientific">Microbacterium invictum</name>
    <dbReference type="NCBI Taxonomy" id="515415"/>
    <lineage>
        <taxon>Bacteria</taxon>
        <taxon>Bacillati</taxon>
        <taxon>Actinomycetota</taxon>
        <taxon>Actinomycetes</taxon>
        <taxon>Micrococcales</taxon>
        <taxon>Microbacteriaceae</taxon>
        <taxon>Microbacterium</taxon>
    </lineage>
</organism>
<dbReference type="RefSeq" id="WP_322410317.1">
    <property type="nucleotide sequence ID" value="NZ_CP139779.1"/>
</dbReference>
<comment type="similarity">
    <text evidence="7">Belongs to the binding-protein-dependent transport system permease family.</text>
</comment>
<feature type="transmembrane region" description="Helical" evidence="7">
    <location>
        <begin position="199"/>
        <end position="227"/>
    </location>
</feature>
<evidence type="ECO:0000256" key="1">
    <source>
        <dbReference type="ARBA" id="ARBA00004651"/>
    </source>
</evidence>
<feature type="domain" description="ABC transmembrane type-1" evidence="9">
    <location>
        <begin position="92"/>
        <end position="276"/>
    </location>
</feature>
<protein>
    <submittedName>
        <fullName evidence="10">ABC transporter permease</fullName>
    </submittedName>
</protein>
<keyword evidence="3" id="KW-1003">Cell membrane</keyword>
<gene>
    <name evidence="10" type="ORF">T9R20_15930</name>
</gene>
<feature type="transmembrane region" description="Helical" evidence="7">
    <location>
        <begin position="98"/>
        <end position="121"/>
    </location>
</feature>
<evidence type="ECO:0000256" key="4">
    <source>
        <dbReference type="ARBA" id="ARBA00022692"/>
    </source>
</evidence>
<evidence type="ECO:0000256" key="5">
    <source>
        <dbReference type="ARBA" id="ARBA00022989"/>
    </source>
</evidence>
<sequence>MDTIPGSSAVIPTPTPTQPPAAARRSSSLRSARRARTFRKVALGALGIAGFLVTWQLIPTLGLLDPRFFPPPTEVLARLAADLRDLEFWRNIGRTMTAWAIGLAIATVLAVVLGTIIGLVPFLRKATHTTVEFLRPIPSVALIPLAILVFGLRIEAALVIVVYASFWQIFVQVLYGVADVDAVARDTAKSFRLPRAERIRYLILPTALPYLMTGLRLGAAVALILAVTAELTIGNPGLGRAIVVAQSAGDYVRVYALVIVTGILGLIINLVFRVIERRSLSWHQSVRGEEVL</sequence>
<comment type="subcellular location">
    <subcellularLocation>
        <location evidence="1 7">Cell membrane</location>
        <topology evidence="1 7">Multi-pass membrane protein</topology>
    </subcellularLocation>
</comment>
<feature type="transmembrane region" description="Helical" evidence="7">
    <location>
        <begin position="158"/>
        <end position="178"/>
    </location>
</feature>
<feature type="region of interest" description="Disordered" evidence="8">
    <location>
        <begin position="1"/>
        <end position="27"/>
    </location>
</feature>
<dbReference type="Pfam" id="PF00528">
    <property type="entry name" value="BPD_transp_1"/>
    <property type="match status" value="1"/>
</dbReference>
<reference evidence="10 11" key="1">
    <citation type="submission" date="2023-06" db="EMBL/GenBank/DDBJ databases">
        <title>Rock-solubilizing bacteria, Microbacterium invictum, promotes re-establishment of vegetation in rocky wasteland by accelerating rock bio-weathering and reshaping soil bacterial community.</title>
        <authorList>
            <person name="Liu C."/>
        </authorList>
    </citation>
    <scope>NUCLEOTIDE SEQUENCE [LARGE SCALE GENOMIC DNA]</scope>
    <source>
        <strain evidence="10 11">X-18</strain>
    </source>
</reference>
<name>A0ABZ0V968_9MICO</name>
<dbReference type="InterPro" id="IPR000515">
    <property type="entry name" value="MetI-like"/>
</dbReference>
<dbReference type="InterPro" id="IPR035906">
    <property type="entry name" value="MetI-like_sf"/>
</dbReference>
<keyword evidence="4 7" id="KW-0812">Transmembrane</keyword>
<keyword evidence="5 7" id="KW-1133">Transmembrane helix</keyword>
<feature type="transmembrane region" description="Helical" evidence="7">
    <location>
        <begin position="254"/>
        <end position="275"/>
    </location>
</feature>
<evidence type="ECO:0000256" key="3">
    <source>
        <dbReference type="ARBA" id="ARBA00022475"/>
    </source>
</evidence>
<evidence type="ECO:0000259" key="9">
    <source>
        <dbReference type="PROSITE" id="PS50928"/>
    </source>
</evidence>
<dbReference type="PROSITE" id="PS50928">
    <property type="entry name" value="ABC_TM1"/>
    <property type="match status" value="1"/>
</dbReference>
<feature type="transmembrane region" description="Helical" evidence="7">
    <location>
        <begin position="41"/>
        <end position="58"/>
    </location>
</feature>
<evidence type="ECO:0000256" key="7">
    <source>
        <dbReference type="RuleBase" id="RU363032"/>
    </source>
</evidence>
<keyword evidence="11" id="KW-1185">Reference proteome</keyword>
<evidence type="ECO:0000313" key="10">
    <source>
        <dbReference type="EMBL" id="WQB70167.1"/>
    </source>
</evidence>
<evidence type="ECO:0000256" key="2">
    <source>
        <dbReference type="ARBA" id="ARBA00022448"/>
    </source>
</evidence>